<feature type="region of interest" description="Disordered" evidence="6">
    <location>
        <begin position="403"/>
        <end position="428"/>
    </location>
</feature>
<dbReference type="Pfam" id="PF00270">
    <property type="entry name" value="DEAD"/>
    <property type="match status" value="1"/>
</dbReference>
<feature type="compositionally biased region" description="Polar residues" evidence="6">
    <location>
        <begin position="48"/>
        <end position="59"/>
    </location>
</feature>
<evidence type="ECO:0000259" key="8">
    <source>
        <dbReference type="PROSITE" id="PS50800"/>
    </source>
</evidence>
<dbReference type="GO" id="GO:0016787">
    <property type="term" value="F:hydrolase activity"/>
    <property type="evidence" value="ECO:0007669"/>
    <property type="project" value="UniProtKB-KW"/>
</dbReference>
<feature type="domain" description="Helicase ATP-binding" evidence="9">
    <location>
        <begin position="223"/>
        <end position="475"/>
    </location>
</feature>
<dbReference type="InterPro" id="IPR011545">
    <property type="entry name" value="DEAD/DEAH_box_helicase_dom"/>
</dbReference>
<evidence type="ECO:0000256" key="4">
    <source>
        <dbReference type="ARBA" id="ARBA00022884"/>
    </source>
</evidence>
<evidence type="ECO:0000256" key="2">
    <source>
        <dbReference type="ARBA" id="ARBA00022801"/>
    </source>
</evidence>
<comment type="catalytic activity">
    <reaction evidence="5">
        <text>ATP + H2O = ADP + phosphate + H(+)</text>
        <dbReference type="Rhea" id="RHEA:13065"/>
        <dbReference type="ChEBI" id="CHEBI:15377"/>
        <dbReference type="ChEBI" id="CHEBI:15378"/>
        <dbReference type="ChEBI" id="CHEBI:30616"/>
        <dbReference type="ChEBI" id="CHEBI:43474"/>
        <dbReference type="ChEBI" id="CHEBI:456216"/>
        <dbReference type="EC" id="3.6.4.13"/>
    </reaction>
</comment>
<feature type="chain" id="PRO_5040973461" description="ATP-dependent RNA helicase" evidence="7">
    <location>
        <begin position="21"/>
        <end position="650"/>
    </location>
</feature>
<comment type="function">
    <text evidence="5">RNA helicase.</text>
</comment>
<keyword evidence="11" id="KW-1185">Reference proteome</keyword>
<name>A0A9W7F2D2_9STRA</name>
<comment type="domain">
    <text evidence="5">The Q motif is unique to and characteristic of the DEAD box family of RNA helicases and controls ATP binding and hydrolysis.</text>
</comment>
<dbReference type="InterPro" id="IPR027417">
    <property type="entry name" value="P-loop_NTPase"/>
</dbReference>
<sequence>MRGIYVIFSVLVTQLAISNAYLTPSIHPVPYSCRIHENKATISFGQKSSIAPHNYSPPNSARLPLQPLRSSVDEEEEDDPVLAALLPLSNDKLKEELKDRGIDAKGSKRKLAELLRDEILAEVEDDDEDDAIEASSSLPEEEFMEPLEEGSEEEYTIEESDNEDNDDDDEPNADATARKSESDFQTSSRLLRDLPPSLKLYFKKSLQTTSLTPIQSQIFDHLYSGIVDAPPFIIHSATGSGKTLGLEAGTKLVVMSELRSEAASWETKASNAVIITPTSELAFQVADVIRSILSFVQTDPSTNPVSLTKKGRLDIKLAVISPPQNVHLLETGAASLTSDSSGAANEAATCTIFVGSAKQIHGSLTRSTGGLSPTPPPLVTEFYKNAGFVVLDEVDRLLLGKKKRGRGSVGGGGGGGRNPFEHEKGEHVHDKPAAVLAANIAKYRMGRVVVIGASATVGRNVRREFCRVLGLKYMDPLVVRKKSEQEDDEEEGEGEEDFEEEVETPEGRMVRIPDTVKHYFARFDGGGAGGGLAGAAQVTQKLSDSENRRILLVLTKNCGLNVKDALGALSFLNSKPGPITLGEARGERSEDSTFLAVTTEDMVRGLDLNVNTVIIVGKASGPDSYTHIAGRCGRAGEKGSVLSVIGYERG</sequence>
<feature type="compositionally biased region" description="Acidic residues" evidence="6">
    <location>
        <begin position="485"/>
        <end position="504"/>
    </location>
</feature>
<feature type="compositionally biased region" description="Acidic residues" evidence="6">
    <location>
        <begin position="121"/>
        <end position="132"/>
    </location>
</feature>
<dbReference type="GO" id="GO:0005524">
    <property type="term" value="F:ATP binding"/>
    <property type="evidence" value="ECO:0007669"/>
    <property type="project" value="UniProtKB-UniRule"/>
</dbReference>
<feature type="region of interest" description="Disordered" evidence="6">
    <location>
        <begin position="121"/>
        <end position="188"/>
    </location>
</feature>
<dbReference type="Gene3D" id="3.40.50.300">
    <property type="entry name" value="P-loop containing nucleotide triphosphate hydrolases"/>
    <property type="match status" value="2"/>
</dbReference>
<feature type="compositionally biased region" description="Basic and acidic residues" evidence="6">
    <location>
        <begin position="419"/>
        <end position="428"/>
    </location>
</feature>
<dbReference type="PROSITE" id="PS51192">
    <property type="entry name" value="HELICASE_ATP_BIND_1"/>
    <property type="match status" value="1"/>
</dbReference>
<dbReference type="EMBL" id="BRXW01000030">
    <property type="protein sequence ID" value="GMI01090.1"/>
    <property type="molecule type" value="Genomic_DNA"/>
</dbReference>
<keyword evidence="3 5" id="KW-0067">ATP-binding</keyword>
<feature type="signal peptide" evidence="7">
    <location>
        <begin position="1"/>
        <end position="20"/>
    </location>
</feature>
<evidence type="ECO:0000256" key="7">
    <source>
        <dbReference type="SAM" id="SignalP"/>
    </source>
</evidence>
<keyword evidence="4 5" id="KW-0694">RNA-binding</keyword>
<evidence type="ECO:0000256" key="1">
    <source>
        <dbReference type="ARBA" id="ARBA00022741"/>
    </source>
</evidence>
<dbReference type="OrthoDB" id="44251at2759"/>
<dbReference type="PROSITE" id="PS50800">
    <property type="entry name" value="SAP"/>
    <property type="match status" value="1"/>
</dbReference>
<dbReference type="SMART" id="SM00487">
    <property type="entry name" value="DEXDc"/>
    <property type="match status" value="1"/>
</dbReference>
<evidence type="ECO:0000256" key="3">
    <source>
        <dbReference type="ARBA" id="ARBA00022840"/>
    </source>
</evidence>
<dbReference type="InterPro" id="IPR003034">
    <property type="entry name" value="SAP_dom"/>
</dbReference>
<keyword evidence="7" id="KW-0732">Signal</keyword>
<dbReference type="AlphaFoldDB" id="A0A9W7F2D2"/>
<dbReference type="GO" id="GO:0003724">
    <property type="term" value="F:RNA helicase activity"/>
    <property type="evidence" value="ECO:0007669"/>
    <property type="project" value="UniProtKB-EC"/>
</dbReference>
<feature type="region of interest" description="Disordered" evidence="6">
    <location>
        <begin position="48"/>
        <end position="76"/>
    </location>
</feature>
<keyword evidence="2 5" id="KW-0378">Hydrolase</keyword>
<feature type="compositionally biased region" description="Acidic residues" evidence="6">
    <location>
        <begin position="139"/>
        <end position="172"/>
    </location>
</feature>
<dbReference type="InterPro" id="IPR001650">
    <property type="entry name" value="Helicase_C-like"/>
</dbReference>
<dbReference type="Pfam" id="PF00271">
    <property type="entry name" value="Helicase_C"/>
    <property type="match status" value="1"/>
</dbReference>
<dbReference type="InterPro" id="IPR014001">
    <property type="entry name" value="Helicase_ATP-bd"/>
</dbReference>
<keyword evidence="5" id="KW-0347">Helicase</keyword>
<dbReference type="Proteomes" id="UP001165122">
    <property type="component" value="Unassembled WGS sequence"/>
</dbReference>
<dbReference type="PANTHER" id="PTHR24031">
    <property type="entry name" value="RNA HELICASE"/>
    <property type="match status" value="1"/>
</dbReference>
<dbReference type="GO" id="GO:0003723">
    <property type="term" value="F:RNA binding"/>
    <property type="evidence" value="ECO:0007669"/>
    <property type="project" value="UniProtKB-UniRule"/>
</dbReference>
<evidence type="ECO:0000313" key="10">
    <source>
        <dbReference type="EMBL" id="GMI01090.1"/>
    </source>
</evidence>
<protein>
    <recommendedName>
        <fullName evidence="5">ATP-dependent RNA helicase</fullName>
        <ecNumber evidence="5">3.6.4.13</ecNumber>
    </recommendedName>
</protein>
<evidence type="ECO:0000256" key="5">
    <source>
        <dbReference type="RuleBase" id="RU365068"/>
    </source>
</evidence>
<comment type="similarity">
    <text evidence="5">Belongs to the DEAD box helicase family.</text>
</comment>
<feature type="region of interest" description="Disordered" evidence="6">
    <location>
        <begin position="481"/>
        <end position="507"/>
    </location>
</feature>
<accession>A0A9W7F2D2</accession>
<feature type="compositionally biased region" description="Gly residues" evidence="6">
    <location>
        <begin position="407"/>
        <end position="417"/>
    </location>
</feature>
<comment type="caution">
    <text evidence="10">The sequence shown here is derived from an EMBL/GenBank/DDBJ whole genome shotgun (WGS) entry which is preliminary data.</text>
</comment>
<reference evidence="11" key="1">
    <citation type="journal article" date="2023" name="Commun. Biol.">
        <title>Genome analysis of Parmales, the sister group of diatoms, reveals the evolutionary specialization of diatoms from phago-mixotrophs to photoautotrophs.</title>
        <authorList>
            <person name="Ban H."/>
            <person name="Sato S."/>
            <person name="Yoshikawa S."/>
            <person name="Yamada K."/>
            <person name="Nakamura Y."/>
            <person name="Ichinomiya M."/>
            <person name="Sato N."/>
            <person name="Blanc-Mathieu R."/>
            <person name="Endo H."/>
            <person name="Kuwata A."/>
            <person name="Ogata H."/>
        </authorList>
    </citation>
    <scope>NUCLEOTIDE SEQUENCE [LARGE SCALE GENOMIC DNA]</scope>
    <source>
        <strain evidence="11">NIES 3700</strain>
    </source>
</reference>
<feature type="domain" description="SAP" evidence="8">
    <location>
        <begin position="85"/>
        <end position="119"/>
    </location>
</feature>
<evidence type="ECO:0000259" key="9">
    <source>
        <dbReference type="PROSITE" id="PS51192"/>
    </source>
</evidence>
<evidence type="ECO:0000313" key="11">
    <source>
        <dbReference type="Proteomes" id="UP001165122"/>
    </source>
</evidence>
<gene>
    <name evidence="10" type="ORF">TrLO_g499</name>
</gene>
<dbReference type="SUPFAM" id="SSF52540">
    <property type="entry name" value="P-loop containing nucleoside triphosphate hydrolases"/>
    <property type="match status" value="2"/>
</dbReference>
<evidence type="ECO:0000256" key="6">
    <source>
        <dbReference type="SAM" id="MobiDB-lite"/>
    </source>
</evidence>
<dbReference type="EC" id="3.6.4.13" evidence="5"/>
<proteinExistence type="inferred from homology"/>
<keyword evidence="1 5" id="KW-0547">Nucleotide-binding</keyword>
<organism evidence="10 11">
    <name type="scientific">Triparma laevis f. longispina</name>
    <dbReference type="NCBI Taxonomy" id="1714387"/>
    <lineage>
        <taxon>Eukaryota</taxon>
        <taxon>Sar</taxon>
        <taxon>Stramenopiles</taxon>
        <taxon>Ochrophyta</taxon>
        <taxon>Bolidophyceae</taxon>
        <taxon>Parmales</taxon>
        <taxon>Triparmaceae</taxon>
        <taxon>Triparma</taxon>
    </lineage>
</organism>